<dbReference type="InterPro" id="IPR013783">
    <property type="entry name" value="Ig-like_fold"/>
</dbReference>
<reference evidence="5" key="1">
    <citation type="submission" date="2021-09" db="EMBL/GenBank/DDBJ databases">
        <title>The genome of Mauremys mutica provides insights into the evolution of semi-aquatic lifestyle.</title>
        <authorList>
            <person name="Gong S."/>
            <person name="Gao Y."/>
        </authorList>
    </citation>
    <scope>NUCLEOTIDE SEQUENCE</scope>
    <source>
        <strain evidence="5">MM-2020</strain>
        <tissue evidence="5">Muscle</tissue>
    </source>
</reference>
<evidence type="ECO:0000313" key="6">
    <source>
        <dbReference type="Proteomes" id="UP000827986"/>
    </source>
</evidence>
<dbReference type="CDD" id="cd00099">
    <property type="entry name" value="IgV"/>
    <property type="match status" value="1"/>
</dbReference>
<dbReference type="Proteomes" id="UP000827986">
    <property type="component" value="Unassembled WGS sequence"/>
</dbReference>
<keyword evidence="1 3" id="KW-0732">Signal</keyword>
<keyword evidence="2" id="KW-0391">Immunity</keyword>
<keyword evidence="6" id="KW-1185">Reference proteome</keyword>
<evidence type="ECO:0000313" key="5">
    <source>
        <dbReference type="EMBL" id="KAH1185773.1"/>
    </source>
</evidence>
<dbReference type="SMART" id="SM00409">
    <property type="entry name" value="IG"/>
    <property type="match status" value="2"/>
</dbReference>
<feature type="chain" id="PRO_5038680226" description="Ig-like domain-containing protein" evidence="3">
    <location>
        <begin position="21"/>
        <end position="221"/>
    </location>
</feature>
<dbReference type="PROSITE" id="PS50835">
    <property type="entry name" value="IG_LIKE"/>
    <property type="match status" value="1"/>
</dbReference>
<dbReference type="SUPFAM" id="SSF48726">
    <property type="entry name" value="Immunoglobulin"/>
    <property type="match status" value="3"/>
</dbReference>
<dbReference type="AlphaFoldDB" id="A0A9D4B935"/>
<dbReference type="EMBL" id="JAHDVG010000463">
    <property type="protein sequence ID" value="KAH1185773.1"/>
    <property type="molecule type" value="Genomic_DNA"/>
</dbReference>
<dbReference type="PANTHER" id="PTHR23268:SF31">
    <property type="entry name" value="T CELL RECEPTOR BETA VARIABLE 30"/>
    <property type="match status" value="1"/>
</dbReference>
<proteinExistence type="predicted"/>
<dbReference type="GO" id="GO:0007166">
    <property type="term" value="P:cell surface receptor signaling pathway"/>
    <property type="evidence" value="ECO:0007669"/>
    <property type="project" value="TreeGrafter"/>
</dbReference>
<dbReference type="InterPro" id="IPR003599">
    <property type="entry name" value="Ig_sub"/>
</dbReference>
<dbReference type="InterPro" id="IPR036179">
    <property type="entry name" value="Ig-like_dom_sf"/>
</dbReference>
<feature type="domain" description="Ig-like" evidence="4">
    <location>
        <begin position="2"/>
        <end position="129"/>
    </location>
</feature>
<dbReference type="GO" id="GO:0005886">
    <property type="term" value="C:plasma membrane"/>
    <property type="evidence" value="ECO:0007669"/>
    <property type="project" value="TreeGrafter"/>
</dbReference>
<dbReference type="SMART" id="SM00406">
    <property type="entry name" value="IGv"/>
    <property type="match status" value="1"/>
</dbReference>
<feature type="non-terminal residue" evidence="5">
    <location>
        <position position="1"/>
    </location>
</feature>
<protein>
    <recommendedName>
        <fullName evidence="4">Ig-like domain-containing protein</fullName>
    </recommendedName>
</protein>
<feature type="signal peptide" evidence="3">
    <location>
        <begin position="1"/>
        <end position="20"/>
    </location>
</feature>
<gene>
    <name evidence="5" type="ORF">KIL84_018522</name>
</gene>
<dbReference type="Pfam" id="PF07686">
    <property type="entry name" value="V-set"/>
    <property type="match status" value="1"/>
</dbReference>
<organism evidence="5 6">
    <name type="scientific">Mauremys mutica</name>
    <name type="common">yellowpond turtle</name>
    <dbReference type="NCBI Taxonomy" id="74926"/>
    <lineage>
        <taxon>Eukaryota</taxon>
        <taxon>Metazoa</taxon>
        <taxon>Chordata</taxon>
        <taxon>Craniata</taxon>
        <taxon>Vertebrata</taxon>
        <taxon>Euteleostomi</taxon>
        <taxon>Archelosauria</taxon>
        <taxon>Testudinata</taxon>
        <taxon>Testudines</taxon>
        <taxon>Cryptodira</taxon>
        <taxon>Durocryptodira</taxon>
        <taxon>Testudinoidea</taxon>
        <taxon>Geoemydidae</taxon>
        <taxon>Geoemydinae</taxon>
        <taxon>Mauremys</taxon>
    </lineage>
</organism>
<dbReference type="PANTHER" id="PTHR23268">
    <property type="entry name" value="T-CELL RECEPTOR BETA CHAIN"/>
    <property type="match status" value="1"/>
</dbReference>
<dbReference type="GO" id="GO:0002376">
    <property type="term" value="P:immune system process"/>
    <property type="evidence" value="ECO:0007669"/>
    <property type="project" value="UniProtKB-KW"/>
</dbReference>
<evidence type="ECO:0000256" key="1">
    <source>
        <dbReference type="ARBA" id="ARBA00022729"/>
    </source>
</evidence>
<evidence type="ECO:0000259" key="4">
    <source>
        <dbReference type="PROSITE" id="PS50835"/>
    </source>
</evidence>
<accession>A0A9D4B935</accession>
<dbReference type="InterPro" id="IPR013106">
    <property type="entry name" value="Ig_V-set"/>
</dbReference>
<dbReference type="Gene3D" id="2.60.40.10">
    <property type="entry name" value="Immunoglobulins"/>
    <property type="match status" value="3"/>
</dbReference>
<comment type="caution">
    <text evidence="5">The sequence shown here is derived from an EMBL/GenBank/DDBJ whole genome shotgun (WGS) entry which is preliminary data.</text>
</comment>
<evidence type="ECO:0000256" key="3">
    <source>
        <dbReference type="SAM" id="SignalP"/>
    </source>
</evidence>
<dbReference type="InterPro" id="IPR007110">
    <property type="entry name" value="Ig-like_dom"/>
</dbReference>
<name>A0A9D4B935_9SAUR</name>
<evidence type="ECO:0000256" key="2">
    <source>
        <dbReference type="ARBA" id="ARBA00022859"/>
    </source>
</evidence>
<sequence>MPERLQLLLTLLTLLHCGCSQTLHQTPSFISLPPNSSVQLDCYLPGYSSTLYMYWYRQPPQEGALHMLFLSRSKDLIDDSSEKHFKAARPTQQNFTLSTDSLFPNHTGLYYCAWSRTLSQAGQADAEITQTPSLVLERGHTAYLRCQQSYGHNNMFWYRQDPGHTDAKITQTPSLVLKRGQTAQLTCRQTDGHDNMYWYQQQQGKGLQLIYYSLTVNNKAK</sequence>
<dbReference type="InterPro" id="IPR050413">
    <property type="entry name" value="TCR_beta_variable"/>
</dbReference>